<dbReference type="EMBL" id="FNOX01000012">
    <property type="protein sequence ID" value="SDZ54322.1"/>
    <property type="molecule type" value="Genomic_DNA"/>
</dbReference>
<feature type="transmembrane region" description="Helical" evidence="1">
    <location>
        <begin position="45"/>
        <end position="64"/>
    </location>
</feature>
<name>A0A1H3TW41_9PSED</name>
<sequence>MINLIIPPLLFPYFLTWRSGSYTEAALLSLVVLIVLCYKGLKHKFVIDWSVACGFVLVACISYAEPGFFSLSYTKPLIYALLAVAGWGSYCIGKPFTLQYAKLEAPEEVWHTPAFFFINKHITLMWNAVFSLNFGLAVLSLMFNDYWPIYLLMSYFTILCAVVFTQKYPDYYLAQGERNRAV</sequence>
<evidence type="ECO:0000313" key="4">
    <source>
        <dbReference type="Proteomes" id="UP000182902"/>
    </source>
</evidence>
<dbReference type="RefSeq" id="WP_065931372.1">
    <property type="nucleotide sequence ID" value="NZ_FNOX01000012.1"/>
</dbReference>
<evidence type="ECO:0000313" key="5">
    <source>
        <dbReference type="Proteomes" id="UP000561369"/>
    </source>
</evidence>
<dbReference type="Proteomes" id="UP000561369">
    <property type="component" value="Unassembled WGS sequence"/>
</dbReference>
<proteinExistence type="predicted"/>
<keyword evidence="1" id="KW-0472">Membrane</keyword>
<keyword evidence="1" id="KW-1133">Transmembrane helix</keyword>
<reference evidence="2 5" key="2">
    <citation type="submission" date="2020-04" db="EMBL/GenBank/DDBJ databases">
        <title>Molecular characterization of pseudomonads from Agaricus bisporus reveal novel blotch 2 pathogens in Western Europe.</title>
        <authorList>
            <person name="Taparia T."/>
            <person name="Krijger M."/>
            <person name="Haynes E."/>
            <person name="Elpinstone J.G."/>
            <person name="Noble R."/>
            <person name="Van Der Wolf J."/>
        </authorList>
    </citation>
    <scope>NUCLEOTIDE SEQUENCE [LARGE SCALE GENOMIC DNA]</scope>
    <source>
        <strain evidence="2 5">IPO3765</strain>
    </source>
</reference>
<feature type="transmembrane region" description="Helical" evidence="1">
    <location>
        <begin position="149"/>
        <end position="165"/>
    </location>
</feature>
<gene>
    <name evidence="2" type="ORF">HX810_12310</name>
    <name evidence="3" type="ORF">SAMN05216247_11266</name>
</gene>
<accession>A0A1H3TW41</accession>
<protein>
    <recommendedName>
        <fullName evidence="6">Intracellular septation protein A</fullName>
    </recommendedName>
</protein>
<evidence type="ECO:0000313" key="2">
    <source>
        <dbReference type="EMBL" id="NWF08439.1"/>
    </source>
</evidence>
<reference evidence="3 4" key="1">
    <citation type="submission" date="2016-10" db="EMBL/GenBank/DDBJ databases">
        <authorList>
            <person name="de Groot N.N."/>
        </authorList>
    </citation>
    <scope>NUCLEOTIDE SEQUENCE [LARGE SCALE GENOMIC DNA]</scope>
    <source>
        <strain evidence="3 4">ICMP 14252</strain>
    </source>
</reference>
<evidence type="ECO:0008006" key="6">
    <source>
        <dbReference type="Google" id="ProtNLM"/>
    </source>
</evidence>
<feature type="transmembrane region" description="Helical" evidence="1">
    <location>
        <begin position="76"/>
        <end position="93"/>
    </location>
</feature>
<dbReference type="Proteomes" id="UP000182902">
    <property type="component" value="Unassembled WGS sequence"/>
</dbReference>
<feature type="transmembrane region" description="Helical" evidence="1">
    <location>
        <begin position="20"/>
        <end position="38"/>
    </location>
</feature>
<dbReference type="EMBL" id="JACAQV010000010">
    <property type="protein sequence ID" value="NWF08439.1"/>
    <property type="molecule type" value="Genomic_DNA"/>
</dbReference>
<evidence type="ECO:0000256" key="1">
    <source>
        <dbReference type="SAM" id="Phobius"/>
    </source>
</evidence>
<feature type="transmembrane region" description="Helical" evidence="1">
    <location>
        <begin position="124"/>
        <end position="143"/>
    </location>
</feature>
<dbReference type="AlphaFoldDB" id="A0A1H3TW41"/>
<organism evidence="3 4">
    <name type="scientific">Pseudomonas salomonii</name>
    <dbReference type="NCBI Taxonomy" id="191391"/>
    <lineage>
        <taxon>Bacteria</taxon>
        <taxon>Pseudomonadati</taxon>
        <taxon>Pseudomonadota</taxon>
        <taxon>Gammaproteobacteria</taxon>
        <taxon>Pseudomonadales</taxon>
        <taxon>Pseudomonadaceae</taxon>
        <taxon>Pseudomonas</taxon>
    </lineage>
</organism>
<keyword evidence="1" id="KW-0812">Transmembrane</keyword>
<evidence type="ECO:0000313" key="3">
    <source>
        <dbReference type="EMBL" id="SDZ54322.1"/>
    </source>
</evidence>